<keyword evidence="3" id="KW-1185">Reference proteome</keyword>
<dbReference type="EMBL" id="FMHW01000002">
    <property type="protein sequence ID" value="SCL31669.1"/>
    <property type="molecule type" value="Genomic_DNA"/>
</dbReference>
<accession>A0A1C6SQV7</accession>
<protein>
    <recommendedName>
        <fullName evidence="4">AAA ATPase domain-containing protein</fullName>
    </recommendedName>
</protein>
<reference evidence="3" key="1">
    <citation type="submission" date="2016-06" db="EMBL/GenBank/DDBJ databases">
        <authorList>
            <person name="Varghese N."/>
            <person name="Submissions Spin"/>
        </authorList>
    </citation>
    <scope>NUCLEOTIDE SEQUENCE [LARGE SCALE GENOMIC DNA]</scope>
    <source>
        <strain evidence="3">DSM 43817</strain>
    </source>
</reference>
<dbReference type="Gene3D" id="3.40.50.300">
    <property type="entry name" value="P-loop containing nucleotide triphosphate hydrolases"/>
    <property type="match status" value="1"/>
</dbReference>
<gene>
    <name evidence="2" type="ORF">GA0074692_3157</name>
</gene>
<organism evidence="2 3">
    <name type="scientific">Micromonospora pallida</name>
    <dbReference type="NCBI Taxonomy" id="145854"/>
    <lineage>
        <taxon>Bacteria</taxon>
        <taxon>Bacillati</taxon>
        <taxon>Actinomycetota</taxon>
        <taxon>Actinomycetes</taxon>
        <taxon>Micromonosporales</taxon>
        <taxon>Micromonosporaceae</taxon>
        <taxon>Micromonospora</taxon>
    </lineage>
</organism>
<dbReference type="InterPro" id="IPR027417">
    <property type="entry name" value="P-loop_NTPase"/>
</dbReference>
<name>A0A1C6SQV7_9ACTN</name>
<feature type="region of interest" description="Disordered" evidence="1">
    <location>
        <begin position="364"/>
        <end position="448"/>
    </location>
</feature>
<dbReference type="SUPFAM" id="SSF52540">
    <property type="entry name" value="P-loop containing nucleoside triphosphate hydrolases"/>
    <property type="match status" value="1"/>
</dbReference>
<proteinExistence type="predicted"/>
<evidence type="ECO:0008006" key="4">
    <source>
        <dbReference type="Google" id="ProtNLM"/>
    </source>
</evidence>
<evidence type="ECO:0000313" key="3">
    <source>
        <dbReference type="Proteomes" id="UP000198959"/>
    </source>
</evidence>
<feature type="compositionally biased region" description="Low complexity" evidence="1">
    <location>
        <begin position="391"/>
        <end position="401"/>
    </location>
</feature>
<evidence type="ECO:0000256" key="1">
    <source>
        <dbReference type="SAM" id="MobiDB-lite"/>
    </source>
</evidence>
<dbReference type="Proteomes" id="UP000198959">
    <property type="component" value="Unassembled WGS sequence"/>
</dbReference>
<evidence type="ECO:0000313" key="2">
    <source>
        <dbReference type="EMBL" id="SCL31669.1"/>
    </source>
</evidence>
<dbReference type="AlphaFoldDB" id="A0A1C6SQV7"/>
<sequence length="448" mass="48322">MSWRSPARAGQAVTASMVFGPVIQIRDVGGNVTVVADRPPYQVGDFTPGAVPLSVDTARRQPSRLLLARHQVVPFTGRDTELDALSTWLSDPELVSVRLVHGAGGQGKTRLARHVAAQARAAGWLTWRVLHTPEQQFAGSPWESPGGGGALVVVDYADRWPASDLHRLITDLNTVSLRTGLALRVLLLARSAGFWWAALRDRLDSEHAITADAHHLPPLDEDIDRTVLFDHARERFATALEVPDTAGITVPDLTGAGFRQILAVHMAALVAVDAHHHDRTPPAQPHALSVYLLNRERAHWHHLHARTEARRPTSPEVMGRAVYLATLTGPVSRDDATTILTRTQVAEPGVATIIDDHRFCYPPTTPAPSSRRCGPTGSAKTSSPSPRPDTHTPAPTTGNPTTGPPPPHTTSSPVNLPLNPPPGLPVRSPFWWKPPTAGPTSPPTCCTH</sequence>
<dbReference type="STRING" id="145854.GA0074692_3157"/>